<evidence type="ECO:0000256" key="8">
    <source>
        <dbReference type="SAM" id="MobiDB-lite"/>
    </source>
</evidence>
<dbReference type="PANTHER" id="PTHR46770">
    <property type="entry name" value="HOMEOBOX PROTEIN ORTHOPEDIA"/>
    <property type="match status" value="1"/>
</dbReference>
<dbReference type="InterPro" id="IPR003654">
    <property type="entry name" value="OAR_dom"/>
</dbReference>
<reference evidence="11 12" key="1">
    <citation type="submission" date="2022-12" db="EMBL/GenBank/DDBJ databases">
        <title>Chromosome-level genome of Tegillarca granosa.</title>
        <authorList>
            <person name="Kim J."/>
        </authorList>
    </citation>
    <scope>NUCLEOTIDE SEQUENCE [LARGE SCALE GENOMIC DNA]</scope>
    <source>
        <strain evidence="11">Teg-2019</strain>
        <tissue evidence="11">Adductor muscle</tissue>
    </source>
</reference>
<sequence length="281" mass="30550">MDQGGQATLTYQEALMSNSRPVMNDELTSSPTKGKDLLSSPQKGTESPDESDSDKPTSKQKRHRTRFTPAQLNELERSFAKTHYPDIFMREELALRIGLTESRVQVWFQNRRAKWKKRKKTTNVFRTPGALLPNPGLSPFGTMNDTLCTFHPSDTRWSSMPSIGNPMTANPLTLSASLPRQSIGQTFGPQVSLGGLDNISVTLANNMAIPNGGASIYNSGYGMTSSSCASPLSGGSSSPPSLQASQMTCGMQDLGDTWRGTSIASLRRKALEHTATLTGFR</sequence>
<feature type="compositionally biased region" description="Polar residues" evidence="8">
    <location>
        <begin position="1"/>
        <end position="32"/>
    </location>
</feature>
<dbReference type="Gene3D" id="1.10.10.60">
    <property type="entry name" value="Homeodomain-like"/>
    <property type="match status" value="1"/>
</dbReference>
<keyword evidence="5 6" id="KW-0539">Nucleus</keyword>
<evidence type="ECO:0000313" key="11">
    <source>
        <dbReference type="EMBL" id="KAJ8304413.1"/>
    </source>
</evidence>
<feature type="region of interest" description="Disordered" evidence="8">
    <location>
        <begin position="1"/>
        <end position="69"/>
    </location>
</feature>
<protein>
    <submittedName>
        <fullName evidence="11">Uncharacterized protein</fullName>
    </submittedName>
</protein>
<dbReference type="PRINTS" id="PR00031">
    <property type="entry name" value="HTHREPRESSR"/>
</dbReference>
<evidence type="ECO:0000256" key="2">
    <source>
        <dbReference type="ARBA" id="ARBA00006503"/>
    </source>
</evidence>
<name>A0ABQ9EGK7_TEGGR</name>
<comment type="similarity">
    <text evidence="2">Belongs to the paired homeobox family. Bicoid subfamily.</text>
</comment>
<dbReference type="Pfam" id="PF03826">
    <property type="entry name" value="OAR"/>
    <property type="match status" value="1"/>
</dbReference>
<dbReference type="InterPro" id="IPR000047">
    <property type="entry name" value="HTH_motif"/>
</dbReference>
<evidence type="ECO:0000313" key="12">
    <source>
        <dbReference type="Proteomes" id="UP001217089"/>
    </source>
</evidence>
<dbReference type="InterPro" id="IPR051895">
    <property type="entry name" value="OTP_Homeobox"/>
</dbReference>
<dbReference type="SMART" id="SM00389">
    <property type="entry name" value="HOX"/>
    <property type="match status" value="1"/>
</dbReference>
<dbReference type="InterPro" id="IPR017970">
    <property type="entry name" value="Homeobox_CS"/>
</dbReference>
<comment type="subcellular location">
    <subcellularLocation>
        <location evidence="1 6 7">Nucleus</location>
    </subcellularLocation>
</comment>
<evidence type="ECO:0000256" key="3">
    <source>
        <dbReference type="ARBA" id="ARBA00023125"/>
    </source>
</evidence>
<dbReference type="PANTHER" id="PTHR46770:SF1">
    <property type="entry name" value="HOMEOBOX PROTEIN ORTHOPEDIA"/>
    <property type="match status" value="1"/>
</dbReference>
<dbReference type="PROSITE" id="PS00027">
    <property type="entry name" value="HOMEOBOX_1"/>
    <property type="match status" value="1"/>
</dbReference>
<dbReference type="Pfam" id="PF00046">
    <property type="entry name" value="Homeodomain"/>
    <property type="match status" value="1"/>
</dbReference>
<accession>A0ABQ9EGK7</accession>
<evidence type="ECO:0000256" key="5">
    <source>
        <dbReference type="ARBA" id="ARBA00023242"/>
    </source>
</evidence>
<evidence type="ECO:0000256" key="4">
    <source>
        <dbReference type="ARBA" id="ARBA00023155"/>
    </source>
</evidence>
<dbReference type="InterPro" id="IPR001356">
    <property type="entry name" value="HD"/>
</dbReference>
<dbReference type="SUPFAM" id="SSF46689">
    <property type="entry name" value="Homeodomain-like"/>
    <property type="match status" value="1"/>
</dbReference>
<gene>
    <name evidence="11" type="ORF">KUTeg_017996</name>
</gene>
<evidence type="ECO:0000256" key="7">
    <source>
        <dbReference type="RuleBase" id="RU000682"/>
    </source>
</evidence>
<dbReference type="PROSITE" id="PS50803">
    <property type="entry name" value="OAR"/>
    <property type="match status" value="1"/>
</dbReference>
<comment type="caution">
    <text evidence="11">The sequence shown here is derived from an EMBL/GenBank/DDBJ whole genome shotgun (WGS) entry which is preliminary data.</text>
</comment>
<keyword evidence="4 6" id="KW-0371">Homeobox</keyword>
<dbReference type="PROSITE" id="PS50071">
    <property type="entry name" value="HOMEOBOX_2"/>
    <property type="match status" value="1"/>
</dbReference>
<evidence type="ECO:0000256" key="1">
    <source>
        <dbReference type="ARBA" id="ARBA00004123"/>
    </source>
</evidence>
<dbReference type="CDD" id="cd00086">
    <property type="entry name" value="homeodomain"/>
    <property type="match status" value="1"/>
</dbReference>
<dbReference type="EMBL" id="JARBDR010000903">
    <property type="protein sequence ID" value="KAJ8304413.1"/>
    <property type="molecule type" value="Genomic_DNA"/>
</dbReference>
<feature type="domain" description="Homeobox" evidence="9">
    <location>
        <begin position="58"/>
        <end position="118"/>
    </location>
</feature>
<keyword evidence="12" id="KW-1185">Reference proteome</keyword>
<evidence type="ECO:0000259" key="10">
    <source>
        <dbReference type="PROSITE" id="PS50803"/>
    </source>
</evidence>
<dbReference type="Proteomes" id="UP001217089">
    <property type="component" value="Unassembled WGS sequence"/>
</dbReference>
<evidence type="ECO:0000256" key="6">
    <source>
        <dbReference type="PROSITE-ProRule" id="PRU00108"/>
    </source>
</evidence>
<feature type="domain" description="OAR" evidence="10">
    <location>
        <begin position="261"/>
        <end position="274"/>
    </location>
</feature>
<organism evidence="11 12">
    <name type="scientific">Tegillarca granosa</name>
    <name type="common">Malaysian cockle</name>
    <name type="synonym">Anadara granosa</name>
    <dbReference type="NCBI Taxonomy" id="220873"/>
    <lineage>
        <taxon>Eukaryota</taxon>
        <taxon>Metazoa</taxon>
        <taxon>Spiralia</taxon>
        <taxon>Lophotrochozoa</taxon>
        <taxon>Mollusca</taxon>
        <taxon>Bivalvia</taxon>
        <taxon>Autobranchia</taxon>
        <taxon>Pteriomorphia</taxon>
        <taxon>Arcoida</taxon>
        <taxon>Arcoidea</taxon>
        <taxon>Arcidae</taxon>
        <taxon>Tegillarca</taxon>
    </lineage>
</organism>
<keyword evidence="3 6" id="KW-0238">DNA-binding</keyword>
<evidence type="ECO:0000259" key="9">
    <source>
        <dbReference type="PROSITE" id="PS50071"/>
    </source>
</evidence>
<proteinExistence type="inferred from homology"/>
<feature type="DNA-binding region" description="Homeobox" evidence="6">
    <location>
        <begin position="60"/>
        <end position="119"/>
    </location>
</feature>
<dbReference type="InterPro" id="IPR009057">
    <property type="entry name" value="Homeodomain-like_sf"/>
</dbReference>